<evidence type="ECO:0000259" key="5">
    <source>
        <dbReference type="PROSITE" id="PS50850"/>
    </source>
</evidence>
<feature type="transmembrane region" description="Helical" evidence="4">
    <location>
        <begin position="103"/>
        <end position="123"/>
    </location>
</feature>
<dbReference type="AlphaFoldDB" id="A0A146GDA7"/>
<feature type="transmembrane region" description="Helical" evidence="4">
    <location>
        <begin position="393"/>
        <end position="416"/>
    </location>
</feature>
<dbReference type="STRING" id="690879.TSACC_3365"/>
<name>A0A146GDA7_TERSA</name>
<feature type="transmembrane region" description="Helical" evidence="4">
    <location>
        <begin position="68"/>
        <end position="91"/>
    </location>
</feature>
<keyword evidence="7" id="KW-1185">Reference proteome</keyword>
<gene>
    <name evidence="6" type="ORF">TSACC_3365</name>
</gene>
<feature type="transmembrane region" description="Helical" evidence="4">
    <location>
        <begin position="21"/>
        <end position="40"/>
    </location>
</feature>
<dbReference type="InterPro" id="IPR036259">
    <property type="entry name" value="MFS_trans_sf"/>
</dbReference>
<dbReference type="CDD" id="cd06174">
    <property type="entry name" value="MFS"/>
    <property type="match status" value="1"/>
</dbReference>
<evidence type="ECO:0000256" key="1">
    <source>
        <dbReference type="ARBA" id="ARBA00022692"/>
    </source>
</evidence>
<keyword evidence="3 4" id="KW-0472">Membrane</keyword>
<evidence type="ECO:0000313" key="6">
    <source>
        <dbReference type="EMBL" id="GAT35300.1"/>
    </source>
</evidence>
<evidence type="ECO:0000256" key="4">
    <source>
        <dbReference type="SAM" id="Phobius"/>
    </source>
</evidence>
<keyword evidence="1 4" id="KW-0812">Transmembrane</keyword>
<dbReference type="PANTHER" id="PTHR23528">
    <property type="match status" value="1"/>
</dbReference>
<dbReference type="SUPFAM" id="SSF103473">
    <property type="entry name" value="MFS general substrate transporter"/>
    <property type="match status" value="1"/>
</dbReference>
<feature type="transmembrane region" description="Helical" evidence="4">
    <location>
        <begin position="183"/>
        <end position="203"/>
    </location>
</feature>
<dbReference type="Pfam" id="PF07690">
    <property type="entry name" value="MFS_1"/>
    <property type="match status" value="1"/>
</dbReference>
<proteinExistence type="predicted"/>
<accession>A0A146GDA7</accession>
<dbReference type="InterPro" id="IPR011701">
    <property type="entry name" value="MFS"/>
</dbReference>
<dbReference type="PANTHER" id="PTHR23528:SF1">
    <property type="entry name" value="MAJOR FACILITATOR SUPERFAMILY (MFS) PROFILE DOMAIN-CONTAINING PROTEIN"/>
    <property type="match status" value="1"/>
</dbReference>
<dbReference type="RefSeq" id="WP_075081125.1">
    <property type="nucleotide sequence ID" value="NZ_BDCO01000003.1"/>
</dbReference>
<dbReference type="EMBL" id="BDCO01000003">
    <property type="protein sequence ID" value="GAT35300.1"/>
    <property type="molecule type" value="Genomic_DNA"/>
</dbReference>
<dbReference type="InParanoid" id="A0A146GDA7"/>
<feature type="transmembrane region" description="Helical" evidence="4">
    <location>
        <begin position="359"/>
        <end position="381"/>
    </location>
</feature>
<feature type="domain" description="Major facilitator superfamily (MFS) profile" evidence="5">
    <location>
        <begin position="268"/>
        <end position="461"/>
    </location>
</feature>
<protein>
    <submittedName>
        <fullName evidence="6">Nitrate/nitrite transporter NarK</fullName>
    </submittedName>
</protein>
<sequence>MNPASELRPDAAPASRKVWKVGTLTYTAAGIVALFVWLLWGDFAWSMRDRSIPPVITLLFKNYGSPDMLTGILIGSLPALLGLVLNPIVSYRSDRLRSRLGRRIPYLILSTPVIVIGLVGLAFSPPLGTTLSHWFGPVLGASLATLIFLALFWTLFEVGCVVSMAVFNALVNDVVPQELLGRFYGLFRAVSLFAGMLFNFWIVGKSETHHMAIFLGMAILYGIGFTVMLVKVKEGEYPPPPEPQGPDAAGGFLPAVKSYFRDCFTKPYYLLCFLSGIIGGAANIPFNLFVLLYVKSIGLSLETYGKYIALTYLISFVVSYPLGALADRVHPLRLTIAVQSVFALVTLACGLFVESQVSFLVGLVALGVMAGAYYTASASLGARLLPRAKFAELSSAGGILGAGVNIVLAPAVGFILDQSGHNYRYTFFMGFILAVVSIVLFLLLYRRFLRYGGPAGYVAPE</sequence>
<evidence type="ECO:0000256" key="3">
    <source>
        <dbReference type="ARBA" id="ARBA00023136"/>
    </source>
</evidence>
<feature type="transmembrane region" description="Helical" evidence="4">
    <location>
        <begin position="143"/>
        <end position="171"/>
    </location>
</feature>
<dbReference type="Gene3D" id="1.20.1250.20">
    <property type="entry name" value="MFS general substrate transporter like domains"/>
    <property type="match status" value="1"/>
</dbReference>
<evidence type="ECO:0000256" key="2">
    <source>
        <dbReference type="ARBA" id="ARBA00022989"/>
    </source>
</evidence>
<dbReference type="InterPro" id="IPR020846">
    <property type="entry name" value="MFS_dom"/>
</dbReference>
<feature type="transmembrane region" description="Helical" evidence="4">
    <location>
        <begin position="334"/>
        <end position="353"/>
    </location>
</feature>
<comment type="caution">
    <text evidence="6">The sequence shown here is derived from an EMBL/GenBank/DDBJ whole genome shotgun (WGS) entry which is preliminary data.</text>
</comment>
<dbReference type="GO" id="GO:0022857">
    <property type="term" value="F:transmembrane transporter activity"/>
    <property type="evidence" value="ECO:0007669"/>
    <property type="project" value="InterPro"/>
</dbReference>
<keyword evidence="2 4" id="KW-1133">Transmembrane helix</keyword>
<evidence type="ECO:0000313" key="7">
    <source>
        <dbReference type="Proteomes" id="UP000076023"/>
    </source>
</evidence>
<feature type="transmembrane region" description="Helical" evidence="4">
    <location>
        <begin position="209"/>
        <end position="230"/>
    </location>
</feature>
<dbReference type="Proteomes" id="UP000076023">
    <property type="component" value="Unassembled WGS sequence"/>
</dbReference>
<feature type="transmembrane region" description="Helical" evidence="4">
    <location>
        <begin position="268"/>
        <end position="292"/>
    </location>
</feature>
<dbReference type="PROSITE" id="PS50850">
    <property type="entry name" value="MFS"/>
    <property type="match status" value="1"/>
</dbReference>
<feature type="transmembrane region" description="Helical" evidence="4">
    <location>
        <begin position="422"/>
        <end position="445"/>
    </location>
</feature>
<organism evidence="6 7">
    <name type="scientific">Terrimicrobium sacchariphilum</name>
    <dbReference type="NCBI Taxonomy" id="690879"/>
    <lineage>
        <taxon>Bacteria</taxon>
        <taxon>Pseudomonadati</taxon>
        <taxon>Verrucomicrobiota</taxon>
        <taxon>Terrimicrobiia</taxon>
        <taxon>Terrimicrobiales</taxon>
        <taxon>Terrimicrobiaceae</taxon>
        <taxon>Terrimicrobium</taxon>
    </lineage>
</organism>
<feature type="transmembrane region" description="Helical" evidence="4">
    <location>
        <begin position="304"/>
        <end position="322"/>
    </location>
</feature>
<reference evidence="7" key="1">
    <citation type="journal article" date="2017" name="Genome Announc.">
        <title>Draft Genome Sequence of Terrimicrobium sacchariphilum NM-5T, a Facultative Anaerobic Soil Bacterium of the Class Spartobacteria.</title>
        <authorList>
            <person name="Qiu Y.L."/>
            <person name="Tourlousse D.M."/>
            <person name="Matsuura N."/>
            <person name="Ohashi A."/>
            <person name="Sekiguchi Y."/>
        </authorList>
    </citation>
    <scope>NUCLEOTIDE SEQUENCE [LARGE SCALE GENOMIC DNA]</scope>
    <source>
        <strain evidence="7">NM-5</strain>
    </source>
</reference>